<dbReference type="SUPFAM" id="SSF158442">
    <property type="entry name" value="DsbB-like"/>
    <property type="match status" value="1"/>
</dbReference>
<feature type="transmembrane region" description="Helical" evidence="6">
    <location>
        <begin position="53"/>
        <end position="72"/>
    </location>
</feature>
<evidence type="ECO:0000256" key="1">
    <source>
        <dbReference type="ARBA" id="ARBA00004651"/>
    </source>
</evidence>
<keyword evidence="3 6" id="KW-0812">Transmembrane</keyword>
<keyword evidence="4 6" id="KW-1133">Transmembrane helix</keyword>
<evidence type="ECO:0000313" key="7">
    <source>
        <dbReference type="EMBL" id="QNT70841.1"/>
    </source>
</evidence>
<feature type="transmembrane region" description="Helical" evidence="6">
    <location>
        <begin position="79"/>
        <end position="98"/>
    </location>
</feature>
<dbReference type="PIRSF" id="PIRSF033913">
    <property type="entry name" value="S-S_format_DsbB"/>
    <property type="match status" value="1"/>
</dbReference>
<dbReference type="GO" id="GO:0015035">
    <property type="term" value="F:protein-disulfide reductase activity"/>
    <property type="evidence" value="ECO:0007669"/>
    <property type="project" value="InterPro"/>
</dbReference>
<dbReference type="InterPro" id="IPR050183">
    <property type="entry name" value="DsbB"/>
</dbReference>
<protein>
    <submittedName>
        <fullName evidence="7">Disulfide bond formation protein B</fullName>
    </submittedName>
</protein>
<dbReference type="PANTHER" id="PTHR36570:SF3">
    <property type="entry name" value="DISULFIDE BOND FORMATION PROTEIN B"/>
    <property type="match status" value="1"/>
</dbReference>
<dbReference type="PANTHER" id="PTHR36570">
    <property type="entry name" value="DISULFIDE BOND FORMATION PROTEIN B"/>
    <property type="match status" value="1"/>
</dbReference>
<dbReference type="Proteomes" id="UP000516369">
    <property type="component" value="Chromosome"/>
</dbReference>
<organism evidence="7 8">
    <name type="scientific">Defluviicoccus vanus</name>
    <dbReference type="NCBI Taxonomy" id="111831"/>
    <lineage>
        <taxon>Bacteria</taxon>
        <taxon>Pseudomonadati</taxon>
        <taxon>Pseudomonadota</taxon>
        <taxon>Alphaproteobacteria</taxon>
        <taxon>Rhodospirillales</taxon>
        <taxon>Rhodospirillaceae</taxon>
        <taxon>Defluviicoccus</taxon>
    </lineage>
</organism>
<evidence type="ECO:0000256" key="3">
    <source>
        <dbReference type="ARBA" id="ARBA00022692"/>
    </source>
</evidence>
<dbReference type="GO" id="GO:0005886">
    <property type="term" value="C:plasma membrane"/>
    <property type="evidence" value="ECO:0007669"/>
    <property type="project" value="UniProtKB-SubCell"/>
</dbReference>
<name>A0A7H1N555_9PROT</name>
<comment type="subcellular location">
    <subcellularLocation>
        <location evidence="1">Cell membrane</location>
        <topology evidence="1">Multi-pass membrane protein</topology>
    </subcellularLocation>
</comment>
<keyword evidence="8" id="KW-1185">Reference proteome</keyword>
<proteinExistence type="predicted"/>
<evidence type="ECO:0000313" key="8">
    <source>
        <dbReference type="Proteomes" id="UP000516369"/>
    </source>
</evidence>
<dbReference type="Gene3D" id="1.20.1550.10">
    <property type="entry name" value="DsbB-like"/>
    <property type="match status" value="1"/>
</dbReference>
<gene>
    <name evidence="7" type="ORF">HQ394_17875</name>
</gene>
<evidence type="ECO:0000256" key="5">
    <source>
        <dbReference type="ARBA" id="ARBA00023136"/>
    </source>
</evidence>
<accession>A0A7H1N555</accession>
<dbReference type="KEGG" id="dvn:HQ394_17875"/>
<dbReference type="InterPro" id="IPR003752">
    <property type="entry name" value="DiS_bond_form_DsbB/BdbC"/>
</dbReference>
<feature type="transmembrane region" description="Helical" evidence="6">
    <location>
        <begin position="142"/>
        <end position="164"/>
    </location>
</feature>
<keyword evidence="2" id="KW-1003">Cell membrane</keyword>
<dbReference type="Pfam" id="PF02600">
    <property type="entry name" value="DsbB"/>
    <property type="match status" value="1"/>
</dbReference>
<sequence length="175" mass="18485">MDTVQRRPQPITVDPVRMTLAALLVVGLGAIGMALVGQFAFGLVPCILCLYQRVPYAVVAGLSALGVLLPLTTTVRRRLVAMAGVVFLVGAAIAFYHVGVEAHWWAAATGCAGTPVGQMTMEQFQAQIFTPQKPCDQVDVRFLGLSLAGWNTIASLVLAVGCLLQSRRLSSGSST</sequence>
<feature type="transmembrane region" description="Helical" evidence="6">
    <location>
        <begin position="20"/>
        <end position="41"/>
    </location>
</feature>
<dbReference type="InterPro" id="IPR023380">
    <property type="entry name" value="DsbB-like_sf"/>
</dbReference>
<evidence type="ECO:0000256" key="4">
    <source>
        <dbReference type="ARBA" id="ARBA00022989"/>
    </source>
</evidence>
<dbReference type="InterPro" id="IPR024199">
    <property type="entry name" value="Uncharacterised_DsbB"/>
</dbReference>
<keyword evidence="5 6" id="KW-0472">Membrane</keyword>
<reference evidence="7 8" key="1">
    <citation type="submission" date="2020-05" db="EMBL/GenBank/DDBJ databases">
        <title>Complete closed genome sequence of Defluviicoccus vanus.</title>
        <authorList>
            <person name="Bessarab I."/>
            <person name="Arumugam K."/>
            <person name="Maszenan A.M."/>
            <person name="Seviour R.J."/>
            <person name="Williams R.B."/>
        </authorList>
    </citation>
    <scope>NUCLEOTIDE SEQUENCE [LARGE SCALE GENOMIC DNA]</scope>
    <source>
        <strain evidence="7 8">Ben 114</strain>
    </source>
</reference>
<dbReference type="AlphaFoldDB" id="A0A7H1N555"/>
<dbReference type="EMBL" id="CP053923">
    <property type="protein sequence ID" value="QNT70841.1"/>
    <property type="molecule type" value="Genomic_DNA"/>
</dbReference>
<evidence type="ECO:0000256" key="6">
    <source>
        <dbReference type="SAM" id="Phobius"/>
    </source>
</evidence>
<dbReference type="GO" id="GO:0006457">
    <property type="term" value="P:protein folding"/>
    <property type="evidence" value="ECO:0007669"/>
    <property type="project" value="InterPro"/>
</dbReference>
<evidence type="ECO:0000256" key="2">
    <source>
        <dbReference type="ARBA" id="ARBA00022475"/>
    </source>
</evidence>